<dbReference type="InParanoid" id="F4RGQ8"/>
<accession>F4RGQ8</accession>
<name>F4RGQ8_MELLP</name>
<feature type="compositionally biased region" description="Low complexity" evidence="1">
    <location>
        <begin position="259"/>
        <end position="276"/>
    </location>
</feature>
<feature type="compositionally biased region" description="Polar residues" evidence="1">
    <location>
        <begin position="26"/>
        <end position="57"/>
    </location>
</feature>
<feature type="region of interest" description="Disordered" evidence="1">
    <location>
        <begin position="1"/>
        <end position="72"/>
    </location>
</feature>
<feature type="compositionally biased region" description="Polar residues" evidence="1">
    <location>
        <begin position="291"/>
        <end position="306"/>
    </location>
</feature>
<feature type="region of interest" description="Disordered" evidence="1">
    <location>
        <begin position="258"/>
        <end position="337"/>
    </location>
</feature>
<feature type="compositionally biased region" description="Polar residues" evidence="1">
    <location>
        <begin position="492"/>
        <end position="506"/>
    </location>
</feature>
<feature type="compositionally biased region" description="Acidic residues" evidence="1">
    <location>
        <begin position="196"/>
        <end position="210"/>
    </location>
</feature>
<dbReference type="AlphaFoldDB" id="F4RGQ8"/>
<organism evidence="3">
    <name type="scientific">Melampsora larici-populina (strain 98AG31 / pathotype 3-4-7)</name>
    <name type="common">Poplar leaf rust fungus</name>
    <dbReference type="NCBI Taxonomy" id="747676"/>
    <lineage>
        <taxon>Eukaryota</taxon>
        <taxon>Fungi</taxon>
        <taxon>Dikarya</taxon>
        <taxon>Basidiomycota</taxon>
        <taxon>Pucciniomycotina</taxon>
        <taxon>Pucciniomycetes</taxon>
        <taxon>Pucciniales</taxon>
        <taxon>Melampsoraceae</taxon>
        <taxon>Melampsora</taxon>
    </lineage>
</organism>
<dbReference type="HOGENOM" id="CLU_312399_0_0_1"/>
<evidence type="ECO:0000256" key="1">
    <source>
        <dbReference type="SAM" id="MobiDB-lite"/>
    </source>
</evidence>
<evidence type="ECO:0000313" key="2">
    <source>
        <dbReference type="EMBL" id="EGG08573.1"/>
    </source>
</evidence>
<dbReference type="VEuPathDB" id="FungiDB:MELLADRAFT_84795"/>
<feature type="region of interest" description="Disordered" evidence="1">
    <location>
        <begin position="463"/>
        <end position="506"/>
    </location>
</feature>
<dbReference type="GeneID" id="18933608"/>
<sequence length="939" mass="105553">MSAAPSGDLAPCPTKINIKLKRPTESDSMQASSTLTKELTGQTKATKLNAETDSNLSADGDASPYSESEVDETKWKRKFAERKREAEDLEDVNNLNNNKLEIPDWDTIMQHPDFNPKLPVRQWGAHAYSLGLAKQLMVVKFMINNAWQSQTLVRKWQKMGRAIAKEGKKIQSKKYANKPGSLWIEYPDDKQNENTDSGDEDDEDTNEAVSEDASNRRATKPSVDKSPTPGDESPASESCETSNAFLAKLKRVSALSIKSSRPATNTTTATTSAPLARTRKRIVIPDHSEQGSELPQRSSRSTTHPATHSAPLAQTKKRTNSLELAPESASAPKKGRTCAKLHEVSEAIRTILVVSEFHSTFPLAQPGNRIFLALHEPSGTSLFRQDPEERALDLQRNLDLWLPDNDLENTIQLGEYGLNTVISYIEKFRNNPFWPVEGEQRLLPKLSRISELLINSATFRDWQIRDSPSPTPSTHSDQPVRNSNMTHEEPTNEMTTTAPDHPPNLNTSLNKIDHVEPQSMVVPSTLSAPVINVSPMDSTTNTVELLRVWKDPEHPKIDIRCSSVTFKKETVKDCMLMHEACKRLLLGRLSASFTSYDPNERSKGSERLYFSKHVKLSEWVALKQNDGLFHPGCECPWFEDEILDWNYIDFESGENPSSDVQEKSLCYTLNHMRNVKKSRMETAGKFILAAVGLVGTKGGPIEPIADLEHYNLSQLDVKESFQCAVHYQKLQMDDNSNNNHIQTVEMNCIKQLTKLVDSIYGCIEALAVIRAHNFHYKCNEKLQGEQKGMDATFRQVSSTVGLRTQALAPLVSFLCLGFKGLLTYWRNPSRTYKTGLIQVLLVTARMKSYDFVEEPIWKRTANLVMTTISRALFPNGNIDDGVDRSSWDRVICKRQDVALAMYLDVSDFFQYSSVSDSLIPPYMLPVYEALAPDETDPHE</sequence>
<evidence type="ECO:0000313" key="3">
    <source>
        <dbReference type="Proteomes" id="UP000001072"/>
    </source>
</evidence>
<protein>
    <submittedName>
        <fullName evidence="2">Uncharacterized protein</fullName>
    </submittedName>
</protein>
<proteinExistence type="predicted"/>
<dbReference type="KEGG" id="mlr:MELLADRAFT_84795"/>
<gene>
    <name evidence="2" type="ORF">MELLADRAFT_84795</name>
</gene>
<keyword evidence="3" id="KW-1185">Reference proteome</keyword>
<feature type="region of interest" description="Disordered" evidence="1">
    <location>
        <begin position="180"/>
        <end position="240"/>
    </location>
</feature>
<reference evidence="3" key="1">
    <citation type="journal article" date="2011" name="Proc. Natl. Acad. Sci. U.S.A.">
        <title>Obligate biotrophy features unraveled by the genomic analysis of rust fungi.</title>
        <authorList>
            <person name="Duplessis S."/>
            <person name="Cuomo C.A."/>
            <person name="Lin Y.-C."/>
            <person name="Aerts A."/>
            <person name="Tisserant E."/>
            <person name="Veneault-Fourrey C."/>
            <person name="Joly D.L."/>
            <person name="Hacquard S."/>
            <person name="Amselem J."/>
            <person name="Cantarel B.L."/>
            <person name="Chiu R."/>
            <person name="Coutinho P.M."/>
            <person name="Feau N."/>
            <person name="Field M."/>
            <person name="Frey P."/>
            <person name="Gelhaye E."/>
            <person name="Goldberg J."/>
            <person name="Grabherr M.G."/>
            <person name="Kodira C.D."/>
            <person name="Kohler A."/>
            <person name="Kuees U."/>
            <person name="Lindquist E.A."/>
            <person name="Lucas S.M."/>
            <person name="Mago R."/>
            <person name="Mauceli E."/>
            <person name="Morin E."/>
            <person name="Murat C."/>
            <person name="Pangilinan J.L."/>
            <person name="Park R."/>
            <person name="Pearson M."/>
            <person name="Quesneville H."/>
            <person name="Rouhier N."/>
            <person name="Sakthikumar S."/>
            <person name="Salamov A.A."/>
            <person name="Schmutz J."/>
            <person name="Selles B."/>
            <person name="Shapiro H."/>
            <person name="Tanguay P."/>
            <person name="Tuskan G.A."/>
            <person name="Henrissat B."/>
            <person name="Van de Peer Y."/>
            <person name="Rouze P."/>
            <person name="Ellis J.G."/>
            <person name="Dodds P.N."/>
            <person name="Schein J.E."/>
            <person name="Zhong S."/>
            <person name="Hamelin R.C."/>
            <person name="Grigoriev I.V."/>
            <person name="Szabo L.J."/>
            <person name="Martin F."/>
        </authorList>
    </citation>
    <scope>NUCLEOTIDE SEQUENCE [LARGE SCALE GENOMIC DNA]</scope>
    <source>
        <strain evidence="3">98AG31 / pathotype 3-4-7</strain>
    </source>
</reference>
<dbReference type="RefSeq" id="XP_007408159.1">
    <property type="nucleotide sequence ID" value="XM_007408097.1"/>
</dbReference>
<dbReference type="EMBL" id="GL883100">
    <property type="protein sequence ID" value="EGG08573.1"/>
    <property type="molecule type" value="Genomic_DNA"/>
</dbReference>
<feature type="compositionally biased region" description="Polar residues" evidence="1">
    <location>
        <begin position="475"/>
        <end position="485"/>
    </location>
</feature>
<dbReference type="Proteomes" id="UP000001072">
    <property type="component" value="Unassembled WGS sequence"/>
</dbReference>